<name>A0A426Y0R1_ENSVE</name>
<protein>
    <submittedName>
        <fullName evidence="1">Uncharacterized protein</fullName>
    </submittedName>
</protein>
<proteinExistence type="predicted"/>
<dbReference type="EMBL" id="AMZH03015911">
    <property type="protein sequence ID" value="RRT45326.1"/>
    <property type="molecule type" value="Genomic_DNA"/>
</dbReference>
<sequence>MVCARRWPPPETLPISHSHHLPLPSLPNRSLPHLPPQPLPLPSRPCFLLCCCCRCPICRLQPLRSVAISSIVPPPTPSPSAHSNIASTTALAAATHSFLSYSASSVAIAASPHRCHLSPVATASSSQPLLPQPSPYSPLPSSSIAAGPLTLKHQQRRCYLVAPHLLGAPHDVAASSLAAATLAAAAASNRALTAAPPCCHRKWEHEP</sequence>
<evidence type="ECO:0000313" key="1">
    <source>
        <dbReference type="EMBL" id="RRT45326.1"/>
    </source>
</evidence>
<evidence type="ECO:0000313" key="2">
    <source>
        <dbReference type="Proteomes" id="UP000287651"/>
    </source>
</evidence>
<organism evidence="1 2">
    <name type="scientific">Ensete ventricosum</name>
    <name type="common">Abyssinian banana</name>
    <name type="synonym">Musa ensete</name>
    <dbReference type="NCBI Taxonomy" id="4639"/>
    <lineage>
        <taxon>Eukaryota</taxon>
        <taxon>Viridiplantae</taxon>
        <taxon>Streptophyta</taxon>
        <taxon>Embryophyta</taxon>
        <taxon>Tracheophyta</taxon>
        <taxon>Spermatophyta</taxon>
        <taxon>Magnoliopsida</taxon>
        <taxon>Liliopsida</taxon>
        <taxon>Zingiberales</taxon>
        <taxon>Musaceae</taxon>
        <taxon>Ensete</taxon>
    </lineage>
</organism>
<dbReference type="Proteomes" id="UP000287651">
    <property type="component" value="Unassembled WGS sequence"/>
</dbReference>
<gene>
    <name evidence="1" type="ORF">B296_00044790</name>
</gene>
<accession>A0A426Y0R1</accession>
<comment type="caution">
    <text evidence="1">The sequence shown here is derived from an EMBL/GenBank/DDBJ whole genome shotgun (WGS) entry which is preliminary data.</text>
</comment>
<dbReference type="AlphaFoldDB" id="A0A426Y0R1"/>
<reference evidence="1 2" key="1">
    <citation type="journal article" date="2014" name="Agronomy (Basel)">
        <title>A Draft Genome Sequence for Ensete ventricosum, the Drought-Tolerant Tree Against Hunger.</title>
        <authorList>
            <person name="Harrison J."/>
            <person name="Moore K.A."/>
            <person name="Paszkiewicz K."/>
            <person name="Jones T."/>
            <person name="Grant M."/>
            <person name="Ambacheew D."/>
            <person name="Muzemil S."/>
            <person name="Studholme D.J."/>
        </authorList>
    </citation>
    <scope>NUCLEOTIDE SEQUENCE [LARGE SCALE GENOMIC DNA]</scope>
</reference>